<keyword evidence="2" id="KW-1133">Transmembrane helix</keyword>
<feature type="transmembrane region" description="Helical" evidence="2">
    <location>
        <begin position="239"/>
        <end position="260"/>
    </location>
</feature>
<feature type="compositionally biased region" description="Polar residues" evidence="1">
    <location>
        <begin position="361"/>
        <end position="370"/>
    </location>
</feature>
<dbReference type="Proteomes" id="UP001465976">
    <property type="component" value="Unassembled WGS sequence"/>
</dbReference>
<feature type="transmembrane region" description="Helical" evidence="2">
    <location>
        <begin position="24"/>
        <end position="48"/>
    </location>
</feature>
<proteinExistence type="predicted"/>
<evidence type="ECO:0000313" key="3">
    <source>
        <dbReference type="EMBL" id="KAL0568453.1"/>
    </source>
</evidence>
<organism evidence="3 4">
    <name type="scientific">Marasmius crinis-equi</name>
    <dbReference type="NCBI Taxonomy" id="585013"/>
    <lineage>
        <taxon>Eukaryota</taxon>
        <taxon>Fungi</taxon>
        <taxon>Dikarya</taxon>
        <taxon>Basidiomycota</taxon>
        <taxon>Agaricomycotina</taxon>
        <taxon>Agaricomycetes</taxon>
        <taxon>Agaricomycetidae</taxon>
        <taxon>Agaricales</taxon>
        <taxon>Marasmiineae</taxon>
        <taxon>Marasmiaceae</taxon>
        <taxon>Marasmius</taxon>
    </lineage>
</organism>
<feature type="region of interest" description="Disordered" evidence="1">
    <location>
        <begin position="336"/>
        <end position="382"/>
    </location>
</feature>
<evidence type="ECO:0000256" key="2">
    <source>
        <dbReference type="SAM" id="Phobius"/>
    </source>
</evidence>
<accession>A0ABR3EZT5</accession>
<protein>
    <submittedName>
        <fullName evidence="3">Uncharacterized protein</fullName>
    </submittedName>
</protein>
<dbReference type="Gene3D" id="1.20.1070.10">
    <property type="entry name" value="Rhodopsin 7-helix transmembrane proteins"/>
    <property type="match status" value="1"/>
</dbReference>
<feature type="transmembrane region" description="Helical" evidence="2">
    <location>
        <begin position="60"/>
        <end position="80"/>
    </location>
</feature>
<comment type="caution">
    <text evidence="3">The sequence shown here is derived from an EMBL/GenBank/DDBJ whole genome shotgun (WGS) entry which is preliminary data.</text>
</comment>
<evidence type="ECO:0000313" key="4">
    <source>
        <dbReference type="Proteomes" id="UP001465976"/>
    </source>
</evidence>
<dbReference type="EMBL" id="JBAHYK010001335">
    <property type="protein sequence ID" value="KAL0568453.1"/>
    <property type="molecule type" value="Genomic_DNA"/>
</dbReference>
<evidence type="ECO:0000256" key="1">
    <source>
        <dbReference type="SAM" id="MobiDB-lite"/>
    </source>
</evidence>
<sequence>MLSPRAESPEGGVTGVDLRFRDSIYYPLFYLSISLCATALVVIAVLFVHPVSRPALDRVSFRLLVYALCGTLAFVITVPLSKGCLAVGSVFIFGSHFSSFLFFCIGLNLQLVMIHGIDGQKAEKYYVCGSLLVAVALAISTYASKQWTYSPQLRTCWVHSSDPAKQMLWQIANQHFWNFLSMVGDLVTFCAVLWYMIRLKVFDSGPGGRQEDDHPELTASRHYSKPIGPKKYRTIVLRISLYPLLSLTTLGIISIGNIYLASKGLKTRADWKVLFTRTIHLSRGTLYTIVASMDPAISRAFKALYRHYRPRVEPRHRNDDSLRTSIAFEDMRNFESHSESGGTLSRAADNSCDPKVEETAETQNNLTVPTIPTPAAMHPDSHVRRDSRYQHPLGRNHIPTIEDAEHAAGWREHPEQWLDLERLL</sequence>
<reference evidence="3 4" key="1">
    <citation type="submission" date="2024-02" db="EMBL/GenBank/DDBJ databases">
        <title>A draft genome for the cacao thread blight pathogen Marasmius crinis-equi.</title>
        <authorList>
            <person name="Cohen S.P."/>
            <person name="Baruah I.K."/>
            <person name="Amoako-Attah I."/>
            <person name="Bukari Y."/>
            <person name="Meinhardt L.W."/>
            <person name="Bailey B.A."/>
        </authorList>
    </citation>
    <scope>NUCLEOTIDE SEQUENCE [LARGE SCALE GENOMIC DNA]</scope>
    <source>
        <strain evidence="3 4">GH-76</strain>
    </source>
</reference>
<feature type="transmembrane region" description="Helical" evidence="2">
    <location>
        <begin position="176"/>
        <end position="197"/>
    </location>
</feature>
<keyword evidence="4" id="KW-1185">Reference proteome</keyword>
<feature type="transmembrane region" description="Helical" evidence="2">
    <location>
        <begin position="125"/>
        <end position="143"/>
    </location>
</feature>
<keyword evidence="2" id="KW-0472">Membrane</keyword>
<feature type="transmembrane region" description="Helical" evidence="2">
    <location>
        <begin position="86"/>
        <end position="113"/>
    </location>
</feature>
<gene>
    <name evidence="3" type="ORF">V5O48_013532</name>
</gene>
<keyword evidence="2" id="KW-0812">Transmembrane</keyword>
<name>A0ABR3EZT5_9AGAR</name>